<dbReference type="PANTHER" id="PTHR37247">
    <property type="entry name" value="TRANSMEMBRANE PROTEIN"/>
    <property type="match status" value="1"/>
</dbReference>
<organism evidence="1 2">
    <name type="scientific">Forsythia ovata</name>
    <dbReference type="NCBI Taxonomy" id="205694"/>
    <lineage>
        <taxon>Eukaryota</taxon>
        <taxon>Viridiplantae</taxon>
        <taxon>Streptophyta</taxon>
        <taxon>Embryophyta</taxon>
        <taxon>Tracheophyta</taxon>
        <taxon>Spermatophyta</taxon>
        <taxon>Magnoliopsida</taxon>
        <taxon>eudicotyledons</taxon>
        <taxon>Gunneridae</taxon>
        <taxon>Pentapetalae</taxon>
        <taxon>asterids</taxon>
        <taxon>lamiids</taxon>
        <taxon>Lamiales</taxon>
        <taxon>Oleaceae</taxon>
        <taxon>Forsythieae</taxon>
        <taxon>Forsythia</taxon>
    </lineage>
</organism>
<keyword evidence="2" id="KW-1185">Reference proteome</keyword>
<evidence type="ECO:0000313" key="2">
    <source>
        <dbReference type="Proteomes" id="UP001604277"/>
    </source>
</evidence>
<name>A0ABD1W3E8_9LAMI</name>
<accession>A0ABD1W3E8</accession>
<protein>
    <submittedName>
        <fullName evidence="1">Uncharacterized protein</fullName>
    </submittedName>
</protein>
<evidence type="ECO:0000313" key="1">
    <source>
        <dbReference type="EMBL" id="KAL2544087.1"/>
    </source>
</evidence>
<proteinExistence type="predicted"/>
<comment type="caution">
    <text evidence="1">The sequence shown here is derived from an EMBL/GenBank/DDBJ whole genome shotgun (WGS) entry which is preliminary data.</text>
</comment>
<dbReference type="EMBL" id="JBFOLJ010000004">
    <property type="protein sequence ID" value="KAL2544087.1"/>
    <property type="molecule type" value="Genomic_DNA"/>
</dbReference>
<dbReference type="Proteomes" id="UP001604277">
    <property type="component" value="Unassembled WGS sequence"/>
</dbReference>
<dbReference type="PANTHER" id="PTHR37247:SF1">
    <property type="entry name" value="TRANSMEMBRANE PROTEIN"/>
    <property type="match status" value="1"/>
</dbReference>
<dbReference type="AlphaFoldDB" id="A0ABD1W3E8"/>
<sequence>MAIDPMGCGHSLSQADRQIVFWVRNGLILRTLRLINKAVRTLLAFLVEQPSQLKYIEWPNFHSTKKKVESYPGTLVEDVNRRMCFNGAKLRVFFLTVLARTLFHTKDTSLGEFVVSEGDADVKSRLFKASWTRSLNSSSDLRLKSERSDILLLSSLNEINYFGTFFFDFSGSMASSFRAFADSDSCGTASIEASGC</sequence>
<gene>
    <name evidence="1" type="ORF">Fot_13320</name>
</gene>
<reference evidence="2" key="1">
    <citation type="submission" date="2024-07" db="EMBL/GenBank/DDBJ databases">
        <title>Two chromosome-level genome assemblies of Korean endemic species Abeliophyllum distichum and Forsythia ovata (Oleaceae).</title>
        <authorList>
            <person name="Jang H."/>
        </authorList>
    </citation>
    <scope>NUCLEOTIDE SEQUENCE [LARGE SCALE GENOMIC DNA]</scope>
</reference>